<evidence type="ECO:0000259" key="6">
    <source>
        <dbReference type="Pfam" id="PF00425"/>
    </source>
</evidence>
<evidence type="ECO:0000313" key="7">
    <source>
        <dbReference type="EMBL" id="MBO0481216.1"/>
    </source>
</evidence>
<gene>
    <name evidence="7" type="ORF">JZO71_02625</name>
</gene>
<evidence type="ECO:0000313" key="8">
    <source>
        <dbReference type="Proteomes" id="UP000664832"/>
    </source>
</evidence>
<dbReference type="Pfam" id="PF00425">
    <property type="entry name" value="Chorismate_bind"/>
    <property type="match status" value="1"/>
</dbReference>
<keyword evidence="4 7" id="KW-0413">Isomerase</keyword>
<dbReference type="GO" id="GO:0008909">
    <property type="term" value="F:isochorismate synthase activity"/>
    <property type="evidence" value="ECO:0007669"/>
    <property type="project" value="UniProtKB-EC"/>
</dbReference>
<feature type="domain" description="Chorismate-utilising enzyme C-terminal" evidence="6">
    <location>
        <begin position="193"/>
        <end position="445"/>
    </location>
</feature>
<sequence>MNLSNWQEDISLTDKNYFSYSYEVPLQEFGQLFAKTSDYQGARFFWQTPDHSLGYVGLGAVKQFFDDGTEFKAIERFKEEFFKSFCMVSKRKEPPILFGGFPFDREGAKELFWGKLEKGYFVLPEILFTQRKNLCIVTLTCYQEKDDCDLKFFKRLEKRFDSLKNQVVELLNHLPRESASTMVVMKERNVGAFVSLVSESVEEIKKTNSALKKVVLARQMELSGKPISIETIVVNLLRQQPNTYVFALEAKKHTFVGATPERLVEASRTMFATAGIAGSISRGESQKEDRENSEKLLKDTKNSYEHQVVVKRIKKQLAEFTQGELFVSDKSLLKNRDIQHLFVTVKGARKERTSLLDVVRELHPTPALGGEPKADALRWLAEKETAGRGLYGAPIGWLDLTEDVGEFAVGIRSGVFSGNRGLLYAGCGIVDDSDPEAERLETRLKFQPMIRGVKGNDE</sequence>
<dbReference type="EC" id="5.4.4.2" evidence="3"/>
<proteinExistence type="inferred from homology"/>
<comment type="catalytic activity">
    <reaction evidence="1">
        <text>chorismate = isochorismate</text>
        <dbReference type="Rhea" id="RHEA:18985"/>
        <dbReference type="ChEBI" id="CHEBI:29748"/>
        <dbReference type="ChEBI" id="CHEBI:29780"/>
        <dbReference type="EC" id="5.4.4.2"/>
    </reaction>
</comment>
<dbReference type="NCBIfam" id="TIGR00543">
    <property type="entry name" value="isochor_syn"/>
    <property type="match status" value="1"/>
</dbReference>
<dbReference type="InterPro" id="IPR004561">
    <property type="entry name" value="IsoChor_synthase"/>
</dbReference>
<dbReference type="SUPFAM" id="SSF56322">
    <property type="entry name" value="ADC synthase"/>
    <property type="match status" value="1"/>
</dbReference>
<evidence type="ECO:0000256" key="4">
    <source>
        <dbReference type="ARBA" id="ARBA00023235"/>
    </source>
</evidence>
<evidence type="ECO:0000256" key="3">
    <source>
        <dbReference type="ARBA" id="ARBA00012824"/>
    </source>
</evidence>
<dbReference type="InterPro" id="IPR005801">
    <property type="entry name" value="ADC_synthase"/>
</dbReference>
<dbReference type="InterPro" id="IPR015890">
    <property type="entry name" value="Chorismate_C"/>
</dbReference>
<evidence type="ECO:0000256" key="2">
    <source>
        <dbReference type="ARBA" id="ARBA00005297"/>
    </source>
</evidence>
<comment type="similarity">
    <text evidence="2">Belongs to the isochorismate synthase family.</text>
</comment>
<name>A0ABS3I0A7_9ENTE</name>
<accession>A0ABS3I0A7</accession>
<dbReference type="EMBL" id="JAFLWI010000002">
    <property type="protein sequence ID" value="MBO0481216.1"/>
    <property type="molecule type" value="Genomic_DNA"/>
</dbReference>
<keyword evidence="8" id="KW-1185">Reference proteome</keyword>
<organism evidence="7 8">
    <name type="scientific">Candidatus Enterococcus courvalinii</name>
    <dbReference type="NCBI Taxonomy" id="2815329"/>
    <lineage>
        <taxon>Bacteria</taxon>
        <taxon>Bacillati</taxon>
        <taxon>Bacillota</taxon>
        <taxon>Bacilli</taxon>
        <taxon>Lactobacillales</taxon>
        <taxon>Enterococcaceae</taxon>
        <taxon>Enterococcus</taxon>
    </lineage>
</organism>
<comment type="caution">
    <text evidence="7">The sequence shown here is derived from an EMBL/GenBank/DDBJ whole genome shotgun (WGS) entry which is preliminary data.</text>
</comment>
<protein>
    <recommendedName>
        <fullName evidence="3">isochorismate synthase</fullName>
        <ecNumber evidence="3">5.4.4.2</ecNumber>
    </recommendedName>
    <alternativeName>
        <fullName evidence="5">Isochorismate mutase</fullName>
    </alternativeName>
</protein>
<dbReference type="PANTHER" id="PTHR42839:SF1">
    <property type="entry name" value="ISOCHORISMATE SYNTHASE MENF"/>
    <property type="match status" value="1"/>
</dbReference>
<evidence type="ECO:0000256" key="1">
    <source>
        <dbReference type="ARBA" id="ARBA00000799"/>
    </source>
</evidence>
<dbReference type="PANTHER" id="PTHR42839">
    <property type="entry name" value="ISOCHORISMATE SYNTHASE ENTC"/>
    <property type="match status" value="1"/>
</dbReference>
<reference evidence="7 8" key="1">
    <citation type="submission" date="2021-03" db="EMBL/GenBank/DDBJ databases">
        <title>Enterococcal diversity collection.</title>
        <authorList>
            <person name="Gilmore M.S."/>
            <person name="Schwartzman J."/>
            <person name="Van Tyne D."/>
            <person name="Martin M."/>
            <person name="Earl A.M."/>
            <person name="Manson A.L."/>
            <person name="Straub T."/>
            <person name="Salamzade R."/>
            <person name="Saavedra J."/>
            <person name="Lebreton F."/>
            <person name="Prichula J."/>
            <person name="Schaufler K."/>
            <person name="Gaca A."/>
            <person name="Sgardioli B."/>
            <person name="Wagenaar J."/>
            <person name="Strong T."/>
        </authorList>
    </citation>
    <scope>NUCLEOTIDE SEQUENCE [LARGE SCALE GENOMIC DNA]</scope>
    <source>
        <strain evidence="7 8">MSG2901</strain>
    </source>
</reference>
<dbReference type="Proteomes" id="UP000664832">
    <property type="component" value="Unassembled WGS sequence"/>
</dbReference>
<dbReference type="Gene3D" id="3.60.120.10">
    <property type="entry name" value="Anthranilate synthase"/>
    <property type="match status" value="1"/>
</dbReference>
<evidence type="ECO:0000256" key="5">
    <source>
        <dbReference type="ARBA" id="ARBA00041564"/>
    </source>
</evidence>